<keyword evidence="3" id="KW-0378">Hydrolase</keyword>
<evidence type="ECO:0000313" key="6">
    <source>
        <dbReference type="EMBL" id="CAB4558811.1"/>
    </source>
</evidence>
<dbReference type="Gene3D" id="3.30.420.10">
    <property type="entry name" value="Ribonuclease H-like superfamily/Ribonuclease H"/>
    <property type="match status" value="1"/>
</dbReference>
<reference evidence="7" key="1">
    <citation type="submission" date="2020-05" db="EMBL/GenBank/DDBJ databases">
        <authorList>
            <person name="Chiriac C."/>
            <person name="Salcher M."/>
            <person name="Ghai R."/>
            <person name="Kavagutti S V."/>
        </authorList>
    </citation>
    <scope>NUCLEOTIDE SEQUENCE</scope>
</reference>
<evidence type="ECO:0000256" key="1">
    <source>
        <dbReference type="ARBA" id="ARBA00009921"/>
    </source>
</evidence>
<dbReference type="SUPFAM" id="SSF53098">
    <property type="entry name" value="Ribonuclease H-like"/>
    <property type="match status" value="1"/>
</dbReference>
<evidence type="ECO:0000256" key="4">
    <source>
        <dbReference type="ARBA" id="ARBA00022839"/>
    </source>
</evidence>
<feature type="domain" description="Exonuclease" evidence="5">
    <location>
        <begin position="1"/>
        <end position="177"/>
    </location>
</feature>
<dbReference type="SMART" id="SM00479">
    <property type="entry name" value="EXOIII"/>
    <property type="match status" value="1"/>
</dbReference>
<dbReference type="InterPro" id="IPR013520">
    <property type="entry name" value="Ribonucl_H"/>
</dbReference>
<evidence type="ECO:0000313" key="7">
    <source>
        <dbReference type="EMBL" id="CAB4661438.1"/>
    </source>
</evidence>
<name>A0A6J6LJY1_9ZZZZ</name>
<dbReference type="CDD" id="cd06135">
    <property type="entry name" value="Orn"/>
    <property type="match status" value="1"/>
</dbReference>
<dbReference type="FunFam" id="3.30.420.10:FF:000003">
    <property type="entry name" value="Oligoribonuclease"/>
    <property type="match status" value="1"/>
</dbReference>
<dbReference type="InterPro" id="IPR036397">
    <property type="entry name" value="RNaseH_sf"/>
</dbReference>
<dbReference type="InterPro" id="IPR022894">
    <property type="entry name" value="Oligoribonuclease"/>
</dbReference>
<dbReference type="Pfam" id="PF00929">
    <property type="entry name" value="RNase_T"/>
    <property type="match status" value="1"/>
</dbReference>
<protein>
    <submittedName>
        <fullName evidence="7">Unannotated protein</fullName>
    </submittedName>
</protein>
<organism evidence="7">
    <name type="scientific">freshwater metagenome</name>
    <dbReference type="NCBI Taxonomy" id="449393"/>
    <lineage>
        <taxon>unclassified sequences</taxon>
        <taxon>metagenomes</taxon>
        <taxon>ecological metagenomes</taxon>
    </lineage>
</organism>
<evidence type="ECO:0000256" key="2">
    <source>
        <dbReference type="ARBA" id="ARBA00022722"/>
    </source>
</evidence>
<dbReference type="PANTHER" id="PTHR11046">
    <property type="entry name" value="OLIGORIBONUCLEASE, MITOCHONDRIAL"/>
    <property type="match status" value="1"/>
</dbReference>
<dbReference type="HAMAP" id="MF_00045">
    <property type="entry name" value="Oligoribonuclease"/>
    <property type="match status" value="1"/>
</dbReference>
<dbReference type="EMBL" id="CAEZTC010000069">
    <property type="protein sequence ID" value="CAB4558811.1"/>
    <property type="molecule type" value="Genomic_DNA"/>
</dbReference>
<evidence type="ECO:0000256" key="3">
    <source>
        <dbReference type="ARBA" id="ARBA00022801"/>
    </source>
</evidence>
<dbReference type="NCBIfam" id="NF003765">
    <property type="entry name" value="PRK05359.1"/>
    <property type="match status" value="1"/>
</dbReference>
<gene>
    <name evidence="6" type="ORF">UFOPK1572_00678</name>
    <name evidence="7" type="ORF">UFOPK2169_01439</name>
</gene>
<dbReference type="GO" id="GO:0003676">
    <property type="term" value="F:nucleic acid binding"/>
    <property type="evidence" value="ECO:0007669"/>
    <property type="project" value="InterPro"/>
</dbReference>
<keyword evidence="2" id="KW-0540">Nuclease</keyword>
<evidence type="ECO:0000259" key="5">
    <source>
        <dbReference type="SMART" id="SM00479"/>
    </source>
</evidence>
<accession>A0A6J6LJY1</accession>
<dbReference type="PANTHER" id="PTHR11046:SF0">
    <property type="entry name" value="OLIGORIBONUCLEASE, MITOCHONDRIAL"/>
    <property type="match status" value="1"/>
</dbReference>
<proteinExistence type="inferred from homology"/>
<sequence>MLIWMDLEMTGLDVERHVIVEIATLVTDDELNIIAEGPDLVIHQPDEALAEMDDFVTNMHTTSGLLDLIKASTISLDDAMRQTLEFIQVHSPEAGKIPLCGNSIRTDRTFLDKYMPEIEHWLHYRCVDVSTVKELVRRWNPGLEHARPKSEGITHRAMDDIRDSVAELKFYRERVFKSAEETKKKPTTPTEA</sequence>
<keyword evidence="4" id="KW-0269">Exonuclease</keyword>
<dbReference type="GO" id="GO:0000175">
    <property type="term" value="F:3'-5'-RNA exonuclease activity"/>
    <property type="evidence" value="ECO:0007669"/>
    <property type="project" value="InterPro"/>
</dbReference>
<dbReference type="AlphaFoldDB" id="A0A6J6LJY1"/>
<dbReference type="EMBL" id="CAEZWE010000072">
    <property type="protein sequence ID" value="CAB4661438.1"/>
    <property type="molecule type" value="Genomic_DNA"/>
</dbReference>
<comment type="similarity">
    <text evidence="1">Belongs to the oligoribonuclease family.</text>
</comment>
<dbReference type="InterPro" id="IPR012337">
    <property type="entry name" value="RNaseH-like_sf"/>
</dbReference>